<evidence type="ECO:0000259" key="1">
    <source>
        <dbReference type="Pfam" id="PF08268"/>
    </source>
</evidence>
<dbReference type="EMBL" id="VEPZ02001611">
    <property type="protein sequence ID" value="KAE8665577.1"/>
    <property type="molecule type" value="Genomic_DNA"/>
</dbReference>
<accession>A0A6A2Y553</accession>
<gene>
    <name evidence="2" type="ORF">F3Y22_tig00112540pilonHSYRG00050</name>
</gene>
<dbReference type="OrthoDB" id="1845982at2759"/>
<dbReference type="InterPro" id="IPR017451">
    <property type="entry name" value="F-box-assoc_interact_dom"/>
</dbReference>
<evidence type="ECO:0000313" key="3">
    <source>
        <dbReference type="Proteomes" id="UP000436088"/>
    </source>
</evidence>
<dbReference type="InterPro" id="IPR013187">
    <property type="entry name" value="F-box-assoc_dom_typ3"/>
</dbReference>
<keyword evidence="3" id="KW-1185">Reference proteome</keyword>
<dbReference type="SUPFAM" id="SSF50965">
    <property type="entry name" value="Galactose oxidase, central domain"/>
    <property type="match status" value="1"/>
</dbReference>
<name>A0A6A2Y553_HIBSY</name>
<dbReference type="NCBIfam" id="TIGR01640">
    <property type="entry name" value="F_box_assoc_1"/>
    <property type="match status" value="1"/>
</dbReference>
<comment type="caution">
    <text evidence="2">The sequence shown here is derived from an EMBL/GenBank/DDBJ whole genome shotgun (WGS) entry which is preliminary data.</text>
</comment>
<dbReference type="PANTHER" id="PTHR35546">
    <property type="entry name" value="F-BOX PROTEIN INTERACTION DOMAIN PROTEIN-RELATED"/>
    <property type="match status" value="1"/>
</dbReference>
<sequence>MRKCRILSKECNALTYESGFMQSHIERTETLCGYLIQYWSMFRLYSTFVSNDDPGKDDRKLSFDFLPKKPNLEVEILAVADTGLVFCKSPDPKEQHQHYICKPTTRQWELMRSPDRYYTARKIAVSVLKSNPLCFKIVWVSHDIEASGHCKIFDSTTWTWKRLHNLKLGKYEFFDSADGVSTQGRWHWITRRTTYKIRSFHLDKESWESNSVPKSCNYTASYLIKLAKLEGKLAVISQRRIDAELLEIWTMDSYRTKYWSKKYTIGFGDPKKGIGSFTAMSFYNADTLLMLDDDNRAMFYDFKKGQITRLITLDKEFECLWSVSFVHTDYEPIQMRKKLL</sequence>
<organism evidence="2 3">
    <name type="scientific">Hibiscus syriacus</name>
    <name type="common">Rose of Sharon</name>
    <dbReference type="NCBI Taxonomy" id="106335"/>
    <lineage>
        <taxon>Eukaryota</taxon>
        <taxon>Viridiplantae</taxon>
        <taxon>Streptophyta</taxon>
        <taxon>Embryophyta</taxon>
        <taxon>Tracheophyta</taxon>
        <taxon>Spermatophyta</taxon>
        <taxon>Magnoliopsida</taxon>
        <taxon>eudicotyledons</taxon>
        <taxon>Gunneridae</taxon>
        <taxon>Pentapetalae</taxon>
        <taxon>rosids</taxon>
        <taxon>malvids</taxon>
        <taxon>Malvales</taxon>
        <taxon>Malvaceae</taxon>
        <taxon>Malvoideae</taxon>
        <taxon>Hibiscus</taxon>
    </lineage>
</organism>
<dbReference type="AlphaFoldDB" id="A0A6A2Y553"/>
<dbReference type="InterPro" id="IPR055290">
    <property type="entry name" value="At3g26010-like"/>
</dbReference>
<dbReference type="Pfam" id="PF08268">
    <property type="entry name" value="FBA_3"/>
    <property type="match status" value="1"/>
</dbReference>
<evidence type="ECO:0000313" key="2">
    <source>
        <dbReference type="EMBL" id="KAE8665577.1"/>
    </source>
</evidence>
<dbReference type="Proteomes" id="UP000436088">
    <property type="component" value="Unassembled WGS sequence"/>
</dbReference>
<feature type="domain" description="F-box associated beta-propeller type 3" evidence="1">
    <location>
        <begin position="83"/>
        <end position="263"/>
    </location>
</feature>
<dbReference type="InterPro" id="IPR011043">
    <property type="entry name" value="Gal_Oxase/kelch_b-propeller"/>
</dbReference>
<proteinExistence type="predicted"/>
<dbReference type="PANTHER" id="PTHR35546:SF16">
    <property type="entry name" value="F-BOX ASSOCIATED UBIQUITINATION EFFECTOR FAMILY PROTEIN-RELATED"/>
    <property type="match status" value="1"/>
</dbReference>
<reference evidence="2" key="1">
    <citation type="submission" date="2019-09" db="EMBL/GenBank/DDBJ databases">
        <title>Draft genome information of white flower Hibiscus syriacus.</title>
        <authorList>
            <person name="Kim Y.-M."/>
        </authorList>
    </citation>
    <scope>NUCLEOTIDE SEQUENCE [LARGE SCALE GENOMIC DNA]</scope>
    <source>
        <strain evidence="2">YM2019G1</strain>
    </source>
</reference>
<protein>
    <recommendedName>
        <fullName evidence="1">F-box associated beta-propeller type 3 domain-containing protein</fullName>
    </recommendedName>
</protein>